<dbReference type="GO" id="GO:0006338">
    <property type="term" value="P:chromatin remodeling"/>
    <property type="evidence" value="ECO:0007669"/>
    <property type="project" value="UniProtKB-ARBA"/>
</dbReference>
<gene>
    <name evidence="9" type="ORF">WJX73_008986</name>
</gene>
<dbReference type="InterPro" id="IPR057451">
    <property type="entry name" value="BRWD/PHIP_AD"/>
</dbReference>
<evidence type="ECO:0000313" key="10">
    <source>
        <dbReference type="Proteomes" id="UP001465755"/>
    </source>
</evidence>
<dbReference type="GO" id="GO:0006355">
    <property type="term" value="P:regulation of DNA-templated transcription"/>
    <property type="evidence" value="ECO:0007669"/>
    <property type="project" value="InterPro"/>
</dbReference>
<dbReference type="PROSITE" id="PS50016">
    <property type="entry name" value="ZF_PHD_2"/>
    <property type="match status" value="1"/>
</dbReference>
<dbReference type="InterPro" id="IPR011011">
    <property type="entry name" value="Znf_FYVE_PHD"/>
</dbReference>
<dbReference type="SMART" id="SM00249">
    <property type="entry name" value="PHD"/>
    <property type="match status" value="3"/>
</dbReference>
<dbReference type="InterPro" id="IPR019787">
    <property type="entry name" value="Znf_PHD-finger"/>
</dbReference>
<sequence length="696" mass="77104">MQCILALQRVHPETLHAVLTLVLIFALFISCARCASASRLACIELASGTKTVLILQGYLEQCKSLQEEAAVPRWSSSELRRRASLGQAGPSGQRLDEIEYCIIKDRSFWTYTGHRQSHFFVRLVLQRTDRDGHKQPLETCIDVHVDLGSVPFVLNRQSYDKAMRRRWKLRERVQMFWCNADDPGLGSWYTGRVMQHVQRSRDHPLYGNPWESVQVSWDDVPSGENAVSYVCPWEIHRLPHRREERPESSPEEAEVSIADLVDAEDEGADEDWRAPRRNRNAQWRPSRRGSSSAAPAVLPTQVEYHGKTDWSSYYCPVCGQGGDLTICDGTCRRSYHLECIPSQFHPAPGNSVNDKWFCPNCMVGAALCAVCKRTGQAQREVFKCRMGCCGLSFHPACLASLRPQFAFKLARGSLDPDKAAQDPPGIVCPAHFCRACHGSGDAMKMLRCWNCPIAYHVPCIPEGVERYNNSHNLGCPDCKLDLARNDGYFRNCFQGASSLDSNHSAMSTVPAAHTADGPLTLPGTSQPITRGSSHPPSSTHIQHQTTAGQEMPRPSASGQLPRRHPSAAAAQQLPHQLPTGEATDLVGKDNWIFGAHQKGGSCSFMLPITGCKFHSALRIHSDGRTTLSYCSKQPQITGPYPITIHRLPPGSSETIEISPSTKPGGDAETLLSGDYIFVAGQTYLYETIPESERAVD</sequence>
<name>A0AAW1Q021_9CHLO</name>
<dbReference type="Pfam" id="PF23004">
    <property type="entry name" value="PHDvar_NSD"/>
    <property type="match status" value="1"/>
</dbReference>
<feature type="domain" description="PHD-type" evidence="8">
    <location>
        <begin position="312"/>
        <end position="364"/>
    </location>
</feature>
<dbReference type="GO" id="GO:0003677">
    <property type="term" value="F:DNA binding"/>
    <property type="evidence" value="ECO:0007669"/>
    <property type="project" value="InterPro"/>
</dbReference>
<evidence type="ECO:0000256" key="1">
    <source>
        <dbReference type="ARBA" id="ARBA00022723"/>
    </source>
</evidence>
<keyword evidence="4" id="KW-0862">Zinc</keyword>
<feature type="region of interest" description="Disordered" evidence="6">
    <location>
        <begin position="241"/>
        <end position="295"/>
    </location>
</feature>
<feature type="compositionally biased region" description="Low complexity" evidence="6">
    <location>
        <begin position="566"/>
        <end position="576"/>
    </location>
</feature>
<dbReference type="Pfam" id="PF22908">
    <property type="entry name" value="PHD_NSD"/>
    <property type="match status" value="1"/>
</dbReference>
<evidence type="ECO:0000256" key="7">
    <source>
        <dbReference type="SAM" id="SignalP"/>
    </source>
</evidence>
<dbReference type="PANTHER" id="PTHR46235">
    <property type="entry name" value="PHD FINGER-CONTAINING PROTEIN DDB_G0268158"/>
    <property type="match status" value="1"/>
</dbReference>
<dbReference type="InterPro" id="IPR055197">
    <property type="entry name" value="PHDvar_NSD"/>
</dbReference>
<proteinExistence type="predicted"/>
<organism evidence="9 10">
    <name type="scientific">Symbiochloris irregularis</name>
    <dbReference type="NCBI Taxonomy" id="706552"/>
    <lineage>
        <taxon>Eukaryota</taxon>
        <taxon>Viridiplantae</taxon>
        <taxon>Chlorophyta</taxon>
        <taxon>core chlorophytes</taxon>
        <taxon>Trebouxiophyceae</taxon>
        <taxon>Trebouxiales</taxon>
        <taxon>Trebouxiaceae</taxon>
        <taxon>Symbiochloris</taxon>
    </lineage>
</organism>
<dbReference type="Proteomes" id="UP001465755">
    <property type="component" value="Unassembled WGS sequence"/>
</dbReference>
<dbReference type="SMART" id="SM00184">
    <property type="entry name" value="RING"/>
    <property type="match status" value="3"/>
</dbReference>
<accession>A0AAW1Q021</accession>
<evidence type="ECO:0000259" key="8">
    <source>
        <dbReference type="PROSITE" id="PS50016"/>
    </source>
</evidence>
<evidence type="ECO:0000256" key="5">
    <source>
        <dbReference type="PROSITE-ProRule" id="PRU00146"/>
    </source>
</evidence>
<dbReference type="SUPFAM" id="SSF57903">
    <property type="entry name" value="FYVE/PHD zinc finger"/>
    <property type="match status" value="1"/>
</dbReference>
<dbReference type="InterPro" id="IPR001965">
    <property type="entry name" value="Znf_PHD"/>
</dbReference>
<dbReference type="Gene3D" id="3.30.40.10">
    <property type="entry name" value="Zinc/RING finger domain, C3HC4 (zinc finger)"/>
    <property type="match status" value="2"/>
</dbReference>
<keyword evidence="10" id="KW-1185">Reference proteome</keyword>
<feature type="chain" id="PRO_5043373956" description="PHD-type domain-containing protein" evidence="7">
    <location>
        <begin position="38"/>
        <end position="696"/>
    </location>
</feature>
<dbReference type="PANTHER" id="PTHR46235:SF3">
    <property type="entry name" value="PHD FINGER-CONTAINING PROTEIN DDB_G0268158"/>
    <property type="match status" value="1"/>
</dbReference>
<dbReference type="InterPro" id="IPR013083">
    <property type="entry name" value="Znf_RING/FYVE/PHD"/>
</dbReference>
<feature type="signal peptide" evidence="7">
    <location>
        <begin position="1"/>
        <end position="37"/>
    </location>
</feature>
<keyword evidence="2" id="KW-0677">Repeat</keyword>
<keyword evidence="1" id="KW-0479">Metal-binding</keyword>
<dbReference type="Pfam" id="PF00628">
    <property type="entry name" value="PHD"/>
    <property type="match status" value="1"/>
</dbReference>
<protein>
    <recommendedName>
        <fullName evidence="8">PHD-type domain-containing protein</fullName>
    </recommendedName>
</protein>
<keyword evidence="3 5" id="KW-0863">Zinc-finger</keyword>
<dbReference type="EMBL" id="JALJOQ010000005">
    <property type="protein sequence ID" value="KAK9813434.1"/>
    <property type="molecule type" value="Genomic_DNA"/>
</dbReference>
<dbReference type="GO" id="GO:0008270">
    <property type="term" value="F:zinc ion binding"/>
    <property type="evidence" value="ECO:0007669"/>
    <property type="project" value="UniProtKB-KW"/>
</dbReference>
<dbReference type="Pfam" id="PF25313">
    <property type="entry name" value="BRWD_AD"/>
    <property type="match status" value="1"/>
</dbReference>
<evidence type="ECO:0000256" key="2">
    <source>
        <dbReference type="ARBA" id="ARBA00022737"/>
    </source>
</evidence>
<feature type="compositionally biased region" description="Polar residues" evidence="6">
    <location>
        <begin position="522"/>
        <end position="548"/>
    </location>
</feature>
<evidence type="ECO:0000256" key="4">
    <source>
        <dbReference type="ARBA" id="ARBA00022833"/>
    </source>
</evidence>
<dbReference type="GO" id="GO:0005634">
    <property type="term" value="C:nucleus"/>
    <property type="evidence" value="ECO:0007669"/>
    <property type="project" value="InterPro"/>
</dbReference>
<reference evidence="9 10" key="1">
    <citation type="journal article" date="2024" name="Nat. Commun.">
        <title>Phylogenomics reveals the evolutionary origins of lichenization in chlorophyte algae.</title>
        <authorList>
            <person name="Puginier C."/>
            <person name="Libourel C."/>
            <person name="Otte J."/>
            <person name="Skaloud P."/>
            <person name="Haon M."/>
            <person name="Grisel S."/>
            <person name="Petersen M."/>
            <person name="Berrin J.G."/>
            <person name="Delaux P.M."/>
            <person name="Dal Grande F."/>
            <person name="Keller J."/>
        </authorList>
    </citation>
    <scope>NUCLEOTIDE SEQUENCE [LARGE SCALE GENOMIC DNA]</scope>
    <source>
        <strain evidence="9 10">SAG 2036</strain>
    </source>
</reference>
<comment type="caution">
    <text evidence="9">The sequence shown here is derived from an EMBL/GenBank/DDBJ whole genome shotgun (WGS) entry which is preliminary data.</text>
</comment>
<feature type="region of interest" description="Disordered" evidence="6">
    <location>
        <begin position="503"/>
        <end position="576"/>
    </location>
</feature>
<dbReference type="CDD" id="cd15565">
    <property type="entry name" value="PHD2_NSD"/>
    <property type="match status" value="1"/>
</dbReference>
<dbReference type="InterPro" id="IPR055198">
    <property type="entry name" value="NSD_PHD"/>
</dbReference>
<dbReference type="AlphaFoldDB" id="A0AAW1Q021"/>
<evidence type="ECO:0000256" key="3">
    <source>
        <dbReference type="ARBA" id="ARBA00022771"/>
    </source>
</evidence>
<dbReference type="GO" id="GO:0009725">
    <property type="term" value="P:response to hormone"/>
    <property type="evidence" value="ECO:0007669"/>
    <property type="project" value="InterPro"/>
</dbReference>
<dbReference type="InterPro" id="IPR001841">
    <property type="entry name" value="Znf_RING"/>
</dbReference>
<keyword evidence="7" id="KW-0732">Signal</keyword>
<evidence type="ECO:0000313" key="9">
    <source>
        <dbReference type="EMBL" id="KAK9813434.1"/>
    </source>
</evidence>
<evidence type="ECO:0000256" key="6">
    <source>
        <dbReference type="SAM" id="MobiDB-lite"/>
    </source>
</evidence>
<dbReference type="CDD" id="cd15566">
    <property type="entry name" value="PHD3_NSD"/>
    <property type="match status" value="1"/>
</dbReference>